<sequence>MRSFTPGGDLPGRVLVAALVMTAGWVVYRLLPGLGRRA</sequence>
<evidence type="ECO:0000256" key="1">
    <source>
        <dbReference type="SAM" id="Phobius"/>
    </source>
</evidence>
<feature type="transmembrane region" description="Helical" evidence="1">
    <location>
        <begin position="12"/>
        <end position="31"/>
    </location>
</feature>
<keyword evidence="1" id="KW-0812">Transmembrane</keyword>
<accession>A0A7W7QLE6</accession>
<reference evidence="2 3" key="1">
    <citation type="submission" date="2020-08" db="EMBL/GenBank/DDBJ databases">
        <title>Genomic Encyclopedia of Type Strains, Phase III (KMG-III): the genomes of soil and plant-associated and newly described type strains.</title>
        <authorList>
            <person name="Whitman W."/>
        </authorList>
    </citation>
    <scope>NUCLEOTIDE SEQUENCE [LARGE SCALE GENOMIC DNA]</scope>
    <source>
        <strain evidence="2 3">CECT 8840</strain>
    </source>
</reference>
<gene>
    <name evidence="2" type="ORF">FHS44_002321</name>
</gene>
<keyword evidence="1" id="KW-0472">Membrane</keyword>
<organism evidence="2 3">
    <name type="scientific">Streptosporangium saharense</name>
    <dbReference type="NCBI Taxonomy" id="1706840"/>
    <lineage>
        <taxon>Bacteria</taxon>
        <taxon>Bacillati</taxon>
        <taxon>Actinomycetota</taxon>
        <taxon>Actinomycetes</taxon>
        <taxon>Streptosporangiales</taxon>
        <taxon>Streptosporangiaceae</taxon>
        <taxon>Streptosporangium</taxon>
    </lineage>
</organism>
<dbReference type="Proteomes" id="UP000552644">
    <property type="component" value="Unassembled WGS sequence"/>
</dbReference>
<evidence type="ECO:0000313" key="3">
    <source>
        <dbReference type="Proteomes" id="UP000552644"/>
    </source>
</evidence>
<keyword evidence="3" id="KW-1185">Reference proteome</keyword>
<evidence type="ECO:0000313" key="2">
    <source>
        <dbReference type="EMBL" id="MBB4915236.1"/>
    </source>
</evidence>
<keyword evidence="1" id="KW-1133">Transmembrane helix</keyword>
<name>A0A7W7QLE6_9ACTN</name>
<dbReference type="AlphaFoldDB" id="A0A7W7QLE6"/>
<comment type="caution">
    <text evidence="2">The sequence shown here is derived from an EMBL/GenBank/DDBJ whole genome shotgun (WGS) entry which is preliminary data.</text>
</comment>
<proteinExistence type="predicted"/>
<protein>
    <submittedName>
        <fullName evidence="2">Uncharacterized protein</fullName>
    </submittedName>
</protein>
<dbReference type="EMBL" id="JACHJP010000002">
    <property type="protein sequence ID" value="MBB4915236.1"/>
    <property type="molecule type" value="Genomic_DNA"/>
</dbReference>